<dbReference type="InterPro" id="IPR045622">
    <property type="entry name" value="DUF6441"/>
</dbReference>
<dbReference type="InParanoid" id="A0A1Y5TZD6"/>
<dbReference type="Pfam" id="PF20039">
    <property type="entry name" value="DUF6441"/>
    <property type="match status" value="1"/>
</dbReference>
<name>A0A1Y5TZD6_9PROT</name>
<proteinExistence type="predicted"/>
<accession>A0A1Y5TZD6</accession>
<dbReference type="AlphaFoldDB" id="A0A1Y5TZD6"/>
<protein>
    <submittedName>
        <fullName evidence="1">Uncharacterized protein</fullName>
    </submittedName>
</protein>
<evidence type="ECO:0000313" key="2">
    <source>
        <dbReference type="Proteomes" id="UP000193200"/>
    </source>
</evidence>
<dbReference type="RefSeq" id="WP_085885709.1">
    <property type="nucleotide sequence ID" value="NZ_FWFR01000006.1"/>
</dbReference>
<sequence>MIGAKFEGDLPRYMKQVGETYAFATERGTRTATTRAKQLIRAQIAGAGLSRRLGNTWRDKFYKNDRVNARGFVFTRAPDIIKGLAASTVIRAAGGRYLALPTAAAPKVFAGKKVTPTNWPEGRFGKLEFVPRPGKPPLLVVKDLKASYSRADGRVRGFRPLTARQRASGRTPTATVIMFVLVPNVRTRKRIDPRAIERAARKALPDLIAAEFAVRRRRT</sequence>
<reference evidence="1 2" key="1">
    <citation type="submission" date="2017-03" db="EMBL/GenBank/DDBJ databases">
        <authorList>
            <person name="Afonso C.L."/>
            <person name="Miller P.J."/>
            <person name="Scott M.A."/>
            <person name="Spackman E."/>
            <person name="Goraichik I."/>
            <person name="Dimitrov K.M."/>
            <person name="Suarez D.L."/>
            <person name="Swayne D.E."/>
        </authorList>
    </citation>
    <scope>NUCLEOTIDE SEQUENCE [LARGE SCALE GENOMIC DNA]</scope>
    <source>
        <strain evidence="1 2">CECT 7691</strain>
    </source>
</reference>
<keyword evidence="2" id="KW-1185">Reference proteome</keyword>
<organism evidence="1 2">
    <name type="scientific">Oceanibacterium hippocampi</name>
    <dbReference type="NCBI Taxonomy" id="745714"/>
    <lineage>
        <taxon>Bacteria</taxon>
        <taxon>Pseudomonadati</taxon>
        <taxon>Pseudomonadota</taxon>
        <taxon>Alphaproteobacteria</taxon>
        <taxon>Sneathiellales</taxon>
        <taxon>Sneathiellaceae</taxon>
        <taxon>Oceanibacterium</taxon>
    </lineage>
</organism>
<dbReference type="OrthoDB" id="7571212at2"/>
<dbReference type="Proteomes" id="UP000193200">
    <property type="component" value="Unassembled WGS sequence"/>
</dbReference>
<evidence type="ECO:0000313" key="1">
    <source>
        <dbReference type="EMBL" id="SLN77304.1"/>
    </source>
</evidence>
<dbReference type="EMBL" id="FWFR01000006">
    <property type="protein sequence ID" value="SLN77304.1"/>
    <property type="molecule type" value="Genomic_DNA"/>
</dbReference>
<gene>
    <name evidence="1" type="ORF">OCH7691_04379</name>
</gene>